<evidence type="ECO:0000256" key="1">
    <source>
        <dbReference type="ARBA" id="ARBA00004377"/>
    </source>
</evidence>
<dbReference type="Proteomes" id="UP000242175">
    <property type="component" value="Chromosome large"/>
</dbReference>
<evidence type="ECO:0000256" key="9">
    <source>
        <dbReference type="RuleBase" id="RU368030"/>
    </source>
</evidence>
<dbReference type="PANTHER" id="PTHR38779">
    <property type="entry name" value="TYPE II SECRETION SYSTEM PROTEIN I-RELATED"/>
    <property type="match status" value="1"/>
</dbReference>
<comment type="subcellular location">
    <subcellularLocation>
        <location evidence="1 9">Cell inner membrane</location>
        <topology evidence="1 9">Single-pass membrane protein</topology>
    </subcellularLocation>
</comment>
<dbReference type="InterPro" id="IPR012902">
    <property type="entry name" value="N_methyl_site"/>
</dbReference>
<dbReference type="InterPro" id="IPR045584">
    <property type="entry name" value="Pilin-like"/>
</dbReference>
<dbReference type="GO" id="GO:0005886">
    <property type="term" value="C:plasma membrane"/>
    <property type="evidence" value="ECO:0007669"/>
    <property type="project" value="UniProtKB-SubCell"/>
</dbReference>
<dbReference type="PANTHER" id="PTHR38779:SF2">
    <property type="entry name" value="TYPE II SECRETION SYSTEM PROTEIN I-RELATED"/>
    <property type="match status" value="1"/>
</dbReference>
<comment type="subunit">
    <text evidence="9">Type II secretion is composed of four main components: the outer membrane complex, the inner membrane complex, the cytoplasmic secretion ATPase and the periplasm-spanning pseudopilus.</text>
</comment>
<dbReference type="Pfam" id="PF02501">
    <property type="entry name" value="T2SSI"/>
    <property type="match status" value="1"/>
</dbReference>
<comment type="function">
    <text evidence="9">Component of the type II secretion system required for the energy-dependent secretion of extracellular factors such as proteases and toxins from the periplasm.</text>
</comment>
<dbReference type="KEGG" id="pmai:CF386_03695"/>
<keyword evidence="4 9" id="KW-0488">Methylation</keyword>
<evidence type="ECO:0000313" key="11">
    <source>
        <dbReference type="EMBL" id="ASK78198.1"/>
    </source>
</evidence>
<dbReference type="InterPro" id="IPR003413">
    <property type="entry name" value="T2SS_GspI_C"/>
</dbReference>
<evidence type="ECO:0000313" key="12">
    <source>
        <dbReference type="Proteomes" id="UP000242175"/>
    </source>
</evidence>
<keyword evidence="5 9" id="KW-0997">Cell inner membrane</keyword>
<dbReference type="Gene3D" id="3.30.1300.30">
    <property type="entry name" value="GSPII I/J protein-like"/>
    <property type="match status" value="1"/>
</dbReference>
<evidence type="ECO:0000259" key="10">
    <source>
        <dbReference type="Pfam" id="PF02501"/>
    </source>
</evidence>
<dbReference type="GO" id="GO:0015628">
    <property type="term" value="P:protein secretion by the type II secretion system"/>
    <property type="evidence" value="ECO:0007669"/>
    <property type="project" value="UniProtKB-UniRule"/>
</dbReference>
<keyword evidence="6 9" id="KW-0812">Transmembrane</keyword>
<evidence type="ECO:0000256" key="5">
    <source>
        <dbReference type="ARBA" id="ARBA00022519"/>
    </source>
</evidence>
<dbReference type="GO" id="GO:0015627">
    <property type="term" value="C:type II protein secretion system complex"/>
    <property type="evidence" value="ECO:0007669"/>
    <property type="project" value="UniProtKB-UniRule"/>
</dbReference>
<evidence type="ECO:0000256" key="8">
    <source>
        <dbReference type="ARBA" id="ARBA00023136"/>
    </source>
</evidence>
<dbReference type="SUPFAM" id="SSF54523">
    <property type="entry name" value="Pili subunits"/>
    <property type="match status" value="1"/>
</dbReference>
<accession>A0A220VCR8</accession>
<gene>
    <name evidence="11" type="primary">gspI</name>
    <name evidence="11" type="ORF">CF386_03695</name>
</gene>
<reference evidence="11 12" key="1">
    <citation type="journal article" date="2016" name="Int. J. Syst. Evol. Microbiol.">
        <title>Paraphotobacterium marinum gen. nov., sp. nov., a member of the family Vibrionaceae, isolated from surface seawater.</title>
        <authorList>
            <person name="Huang Z."/>
            <person name="Dong C."/>
            <person name="Shao Z."/>
        </authorList>
    </citation>
    <scope>NUCLEOTIDE SEQUENCE [LARGE SCALE GENOMIC DNA]</scope>
    <source>
        <strain evidence="11 12">NSCS20N07D</strain>
    </source>
</reference>
<dbReference type="InterPro" id="IPR010052">
    <property type="entry name" value="T2SS_protein-GspI"/>
</dbReference>
<proteinExistence type="inferred from homology"/>
<evidence type="ECO:0000256" key="4">
    <source>
        <dbReference type="ARBA" id="ARBA00022481"/>
    </source>
</evidence>
<evidence type="ECO:0000256" key="2">
    <source>
        <dbReference type="ARBA" id="ARBA00008358"/>
    </source>
</evidence>
<keyword evidence="3" id="KW-1003">Cell membrane</keyword>
<dbReference type="Pfam" id="PF07963">
    <property type="entry name" value="N_methyl"/>
    <property type="match status" value="1"/>
</dbReference>
<keyword evidence="12" id="KW-1185">Reference proteome</keyword>
<comment type="PTM">
    <text evidence="9">Cleaved by prepilin peptidase.</text>
</comment>
<dbReference type="NCBIfam" id="TIGR01707">
    <property type="entry name" value="gspI"/>
    <property type="match status" value="1"/>
</dbReference>
<keyword evidence="7 9" id="KW-1133">Transmembrane helix</keyword>
<feature type="transmembrane region" description="Helical" evidence="9">
    <location>
        <begin position="21"/>
        <end position="42"/>
    </location>
</feature>
<dbReference type="AlphaFoldDB" id="A0A220VCR8"/>
<sequence length="138" mass="16252">MRQGNYKKNMNLLNNNPGFTLIEVLLSLVILSIISLSVFNAVNFNLQSNTRLEERFYASLVADKVFKEDALYKRYSENERNGQVEMVNRTWYWVIKTQIGVDGYLLRKEITVFNDRKQENSIYMLISYVPLKKKEVDV</sequence>
<keyword evidence="8 9" id="KW-0472">Membrane</keyword>
<protein>
    <recommendedName>
        <fullName evidence="9">Type II secretion system protein I</fullName>
        <shortName evidence="9">T2SS minor pseudopilin I</shortName>
    </recommendedName>
</protein>
<evidence type="ECO:0000256" key="6">
    <source>
        <dbReference type="ARBA" id="ARBA00022692"/>
    </source>
</evidence>
<dbReference type="EMBL" id="CP022355">
    <property type="protein sequence ID" value="ASK78198.1"/>
    <property type="molecule type" value="Genomic_DNA"/>
</dbReference>
<feature type="domain" description="Type II secretion system protein GspI C-terminal" evidence="10">
    <location>
        <begin position="52"/>
        <end position="129"/>
    </location>
</feature>
<evidence type="ECO:0000256" key="3">
    <source>
        <dbReference type="ARBA" id="ARBA00022475"/>
    </source>
</evidence>
<comment type="similarity">
    <text evidence="2 9">Belongs to the GSP I family.</text>
</comment>
<organism evidence="11 12">
    <name type="scientific">Paraphotobacterium marinum</name>
    <dbReference type="NCBI Taxonomy" id="1755811"/>
    <lineage>
        <taxon>Bacteria</taxon>
        <taxon>Pseudomonadati</taxon>
        <taxon>Pseudomonadota</taxon>
        <taxon>Gammaproteobacteria</taxon>
        <taxon>Vibrionales</taxon>
        <taxon>Vibrionaceae</taxon>
        <taxon>Paraphotobacterium</taxon>
    </lineage>
</organism>
<name>A0A220VCR8_9GAMM</name>
<dbReference type="NCBIfam" id="TIGR02532">
    <property type="entry name" value="IV_pilin_GFxxxE"/>
    <property type="match status" value="1"/>
</dbReference>
<evidence type="ECO:0000256" key="7">
    <source>
        <dbReference type="ARBA" id="ARBA00022989"/>
    </source>
</evidence>